<dbReference type="InterPro" id="IPR010982">
    <property type="entry name" value="Lambda_DNA-bd_dom_sf"/>
</dbReference>
<keyword evidence="2" id="KW-0805">Transcription regulation</keyword>
<dbReference type="InterPro" id="IPR026281">
    <property type="entry name" value="HTH_RamB"/>
</dbReference>
<dbReference type="GO" id="GO:0005829">
    <property type="term" value="C:cytosol"/>
    <property type="evidence" value="ECO:0007669"/>
    <property type="project" value="TreeGrafter"/>
</dbReference>
<organism evidence="5 6">
    <name type="scientific">Mycobacterium heidelbergense</name>
    <dbReference type="NCBI Taxonomy" id="53376"/>
    <lineage>
        <taxon>Bacteria</taxon>
        <taxon>Bacillati</taxon>
        <taxon>Actinomycetota</taxon>
        <taxon>Actinomycetes</taxon>
        <taxon>Mycobacteriales</taxon>
        <taxon>Mycobacteriaceae</taxon>
        <taxon>Mycobacterium</taxon>
        <taxon>Mycobacterium simiae complex</taxon>
    </lineage>
</organism>
<dbReference type="Pfam" id="PF09856">
    <property type="entry name" value="ScfRs"/>
    <property type="match status" value="1"/>
</dbReference>
<dbReference type="Proteomes" id="UP000192566">
    <property type="component" value="Unassembled WGS sequence"/>
</dbReference>
<dbReference type="InterPro" id="IPR050807">
    <property type="entry name" value="TransReg_Diox_bact_type"/>
</dbReference>
<dbReference type="OrthoDB" id="9810578at2"/>
<sequence length="474" mass="52374">MGRVAKTFAGARLRRLREEQGLTQVALARVLGLSTSYVNQLENDQRPITVPVLLTLTERFDLPTQYFAPDSDARLISDLREVLAETSATAGQVEELVARMPAVGQTLVNLHRRLHDATADLEALHSRANVDVSAVSQQPMPFEEVRDFFYDRKNYIGELDVAAEELFDRNRLRIGGLDGQLAEFLDGELGVTVVIDDGQVLNPNSKRLFRADSKTVYLARWLHPGQRAFQLATQIALLTQAELIAGIIAGDDQLSDDARGVARIGLANYFAGALLLPYLRFLDAAESARYDIDQLARRFEVGFETICHRLSTLQRPSARGVPFIFVRTDSAGNISKRQSATAFHFSRVGGNCPLWVVHHAFSRPGQFLTQVAQMPDERTYFWIARTTTAEPSRYLGPDKSFAIGLGCDVGHAEKLIYSVGIDLTDIGAIVPIGAGCKICDRPSCPQRAFPYLGRPVRVDPHSSTDLPYPPAITP</sequence>
<dbReference type="STRING" id="53376.BST25_15505"/>
<dbReference type="InterPro" id="IPR018653">
    <property type="entry name" value="ScfR_C"/>
</dbReference>
<comment type="similarity">
    <text evidence="1">Belongs to the short-chain fatty acyl-CoA assimilation regulator (ScfR) family.</text>
</comment>
<reference evidence="5 6" key="1">
    <citation type="submission" date="2017-02" db="EMBL/GenBank/DDBJ databases">
        <title>The new phylogeny of genus Mycobacterium.</title>
        <authorList>
            <person name="Tortoli E."/>
            <person name="Trovato A."/>
            <person name="Cirillo D.M."/>
        </authorList>
    </citation>
    <scope>NUCLEOTIDE SEQUENCE [LARGE SCALE GENOMIC DNA]</scope>
    <source>
        <strain evidence="5 6">DSM 44471</strain>
    </source>
</reference>
<comment type="caution">
    <text evidence="5">The sequence shown here is derived from an EMBL/GenBank/DDBJ whole genome shotgun (WGS) entry which is preliminary data.</text>
</comment>
<dbReference type="Gene3D" id="1.10.260.40">
    <property type="entry name" value="lambda repressor-like DNA-binding domains"/>
    <property type="match status" value="1"/>
</dbReference>
<keyword evidence="3" id="KW-0238">DNA-binding</keyword>
<dbReference type="InterPro" id="IPR001387">
    <property type="entry name" value="Cro/C1-type_HTH"/>
</dbReference>
<evidence type="ECO:0000313" key="6">
    <source>
        <dbReference type="Proteomes" id="UP000192566"/>
    </source>
</evidence>
<dbReference type="GO" id="GO:0003700">
    <property type="term" value="F:DNA-binding transcription factor activity"/>
    <property type="evidence" value="ECO:0007669"/>
    <property type="project" value="TreeGrafter"/>
</dbReference>
<dbReference type="SUPFAM" id="SSF47413">
    <property type="entry name" value="lambda repressor-like DNA-binding domains"/>
    <property type="match status" value="1"/>
</dbReference>
<protein>
    <submittedName>
        <fullName evidence="5">Cro/Cl family transcriptional regulator</fullName>
    </submittedName>
</protein>
<dbReference type="Pfam" id="PF06114">
    <property type="entry name" value="Peptidase_M78"/>
    <property type="match status" value="1"/>
</dbReference>
<keyword evidence="6" id="KW-1185">Reference proteome</keyword>
<evidence type="ECO:0000256" key="3">
    <source>
        <dbReference type="ARBA" id="ARBA00023125"/>
    </source>
</evidence>
<gene>
    <name evidence="5" type="ORF">BST25_15505</name>
</gene>
<dbReference type="RefSeq" id="WP_083074927.1">
    <property type="nucleotide sequence ID" value="NZ_AP022615.1"/>
</dbReference>
<dbReference type="PANTHER" id="PTHR46797">
    <property type="entry name" value="HTH-TYPE TRANSCRIPTIONAL REGULATOR"/>
    <property type="match status" value="1"/>
</dbReference>
<dbReference type="AlphaFoldDB" id="A0A1X0DI68"/>
<dbReference type="SMART" id="SM00530">
    <property type="entry name" value="HTH_XRE"/>
    <property type="match status" value="1"/>
</dbReference>
<name>A0A1X0DI68_MYCHE</name>
<dbReference type="PROSITE" id="PS50943">
    <property type="entry name" value="HTH_CROC1"/>
    <property type="match status" value="1"/>
</dbReference>
<accession>A0A1X0DI68</accession>
<keyword evidence="4" id="KW-0804">Transcription</keyword>
<evidence type="ECO:0000256" key="2">
    <source>
        <dbReference type="ARBA" id="ARBA00023015"/>
    </source>
</evidence>
<dbReference type="EMBL" id="MVHR01000022">
    <property type="protein sequence ID" value="ORA72103.1"/>
    <property type="molecule type" value="Genomic_DNA"/>
</dbReference>
<evidence type="ECO:0000256" key="4">
    <source>
        <dbReference type="ARBA" id="ARBA00023163"/>
    </source>
</evidence>
<dbReference type="GO" id="GO:0003677">
    <property type="term" value="F:DNA binding"/>
    <property type="evidence" value="ECO:0007669"/>
    <property type="project" value="UniProtKB-KW"/>
</dbReference>
<evidence type="ECO:0000313" key="5">
    <source>
        <dbReference type="EMBL" id="ORA72103.1"/>
    </source>
</evidence>
<evidence type="ECO:0000256" key="1">
    <source>
        <dbReference type="ARBA" id="ARBA00007227"/>
    </source>
</evidence>
<dbReference type="PANTHER" id="PTHR46797:SF23">
    <property type="entry name" value="HTH-TYPE TRANSCRIPTIONAL REGULATOR SUTR"/>
    <property type="match status" value="1"/>
</dbReference>
<dbReference type="Pfam" id="PF01381">
    <property type="entry name" value="HTH_3"/>
    <property type="match status" value="1"/>
</dbReference>
<proteinExistence type="inferred from homology"/>
<dbReference type="InterPro" id="IPR010359">
    <property type="entry name" value="IrrE_HExxH"/>
</dbReference>
<dbReference type="PIRSF" id="PIRSF019251">
    <property type="entry name" value="Rv0465c"/>
    <property type="match status" value="1"/>
</dbReference>
<dbReference type="CDD" id="cd00093">
    <property type="entry name" value="HTH_XRE"/>
    <property type="match status" value="1"/>
</dbReference>